<comment type="caution">
    <text evidence="3">The sequence shown here is derived from an EMBL/GenBank/DDBJ whole genome shotgun (WGS) entry which is preliminary data.</text>
</comment>
<evidence type="ECO:0000313" key="3">
    <source>
        <dbReference type="EMBL" id="GAA0513071.1"/>
    </source>
</evidence>
<feature type="transmembrane region" description="Helical" evidence="2">
    <location>
        <begin position="54"/>
        <end position="78"/>
    </location>
</feature>
<gene>
    <name evidence="3" type="ORF">GCM10009097_33090</name>
</gene>
<organism evidence="3 4">
    <name type="scientific">Pigmentiphaga daeguensis</name>
    <dbReference type="NCBI Taxonomy" id="414049"/>
    <lineage>
        <taxon>Bacteria</taxon>
        <taxon>Pseudomonadati</taxon>
        <taxon>Pseudomonadota</taxon>
        <taxon>Betaproteobacteria</taxon>
        <taxon>Burkholderiales</taxon>
        <taxon>Alcaligenaceae</taxon>
        <taxon>Pigmentiphaga</taxon>
    </lineage>
</organism>
<accession>A0ABN1C867</accession>
<feature type="region of interest" description="Disordered" evidence="1">
    <location>
        <begin position="103"/>
        <end position="123"/>
    </location>
</feature>
<feature type="compositionally biased region" description="Basic and acidic residues" evidence="1">
    <location>
        <begin position="110"/>
        <end position="123"/>
    </location>
</feature>
<reference evidence="3 4" key="1">
    <citation type="journal article" date="2019" name="Int. J. Syst. Evol. Microbiol.">
        <title>The Global Catalogue of Microorganisms (GCM) 10K type strain sequencing project: providing services to taxonomists for standard genome sequencing and annotation.</title>
        <authorList>
            <consortium name="The Broad Institute Genomics Platform"/>
            <consortium name="The Broad Institute Genome Sequencing Center for Infectious Disease"/>
            <person name="Wu L."/>
            <person name="Ma J."/>
        </authorList>
    </citation>
    <scope>NUCLEOTIDE SEQUENCE [LARGE SCALE GENOMIC DNA]</scope>
    <source>
        <strain evidence="3 4">JCM 14330</strain>
    </source>
</reference>
<keyword evidence="2" id="KW-0812">Transmembrane</keyword>
<proteinExistence type="predicted"/>
<evidence type="ECO:0000256" key="2">
    <source>
        <dbReference type="SAM" id="Phobius"/>
    </source>
</evidence>
<protein>
    <submittedName>
        <fullName evidence="3">DUF3742 family protein</fullName>
    </submittedName>
</protein>
<keyword evidence="2" id="KW-1133">Transmembrane helix</keyword>
<dbReference type="Proteomes" id="UP001501706">
    <property type="component" value="Unassembled WGS sequence"/>
</dbReference>
<name>A0ABN1C867_9BURK</name>
<dbReference type="RefSeq" id="WP_343927861.1">
    <property type="nucleotide sequence ID" value="NZ_BAAAEN010000012.1"/>
</dbReference>
<keyword evidence="4" id="KW-1185">Reference proteome</keyword>
<dbReference type="Pfam" id="PF12553">
    <property type="entry name" value="DUF3742"/>
    <property type="match status" value="1"/>
</dbReference>
<evidence type="ECO:0000256" key="1">
    <source>
        <dbReference type="SAM" id="MobiDB-lite"/>
    </source>
</evidence>
<evidence type="ECO:0000313" key="4">
    <source>
        <dbReference type="Proteomes" id="UP001501706"/>
    </source>
</evidence>
<dbReference type="InterPro" id="IPR022213">
    <property type="entry name" value="DUF3742"/>
</dbReference>
<dbReference type="EMBL" id="BAAAEN010000012">
    <property type="protein sequence ID" value="GAA0513071.1"/>
    <property type="molecule type" value="Genomic_DNA"/>
</dbReference>
<keyword evidence="2" id="KW-0472">Membrane</keyword>
<sequence length="123" mass="13377">MNTTSRISIAERLGRAVGRGWRAYARGERRASNWLVSKGVPTVGTTALVWVVKLAALGVLLYASFWLALVLVGLLLVARGLGKGGDDFSMPRDELRHGEAGFGLYSSDGYRLDPHDPSDPYDD</sequence>